<feature type="domain" description="DUF7079" evidence="1">
    <location>
        <begin position="9"/>
        <end position="118"/>
    </location>
</feature>
<name>A0A5S3PSU7_9FLAO</name>
<evidence type="ECO:0000313" key="2">
    <source>
        <dbReference type="EMBL" id="TMM58061.1"/>
    </source>
</evidence>
<proteinExistence type="predicted"/>
<evidence type="ECO:0000259" key="1">
    <source>
        <dbReference type="Pfam" id="PF23296"/>
    </source>
</evidence>
<protein>
    <recommendedName>
        <fullName evidence="1">DUF7079 domain-containing protein</fullName>
    </recommendedName>
</protein>
<reference evidence="2 3" key="1">
    <citation type="submission" date="2019-05" db="EMBL/GenBank/DDBJ databases">
        <authorList>
            <person name="Zhang J.-Y."/>
            <person name="Feg X."/>
            <person name="Du Z.-J."/>
        </authorList>
    </citation>
    <scope>NUCLEOTIDE SEQUENCE [LARGE SCALE GENOMIC DNA]</scope>
    <source>
        <strain evidence="2 3">RZ26</strain>
    </source>
</reference>
<dbReference type="Proteomes" id="UP000310314">
    <property type="component" value="Unassembled WGS sequence"/>
</dbReference>
<evidence type="ECO:0000313" key="3">
    <source>
        <dbReference type="Proteomes" id="UP000310314"/>
    </source>
</evidence>
<organism evidence="2 3">
    <name type="scientific">Maribacter algarum</name>
    <name type="common">ex Zhang et al. 2020</name>
    <dbReference type="NCBI Taxonomy" id="2578118"/>
    <lineage>
        <taxon>Bacteria</taxon>
        <taxon>Pseudomonadati</taxon>
        <taxon>Bacteroidota</taxon>
        <taxon>Flavobacteriia</taxon>
        <taxon>Flavobacteriales</taxon>
        <taxon>Flavobacteriaceae</taxon>
        <taxon>Maribacter</taxon>
    </lineage>
</organism>
<accession>A0A5S3PSU7</accession>
<dbReference type="EMBL" id="VATY01000001">
    <property type="protein sequence ID" value="TMM58061.1"/>
    <property type="molecule type" value="Genomic_DNA"/>
</dbReference>
<dbReference type="InterPro" id="IPR055507">
    <property type="entry name" value="DUF7079"/>
</dbReference>
<keyword evidence="3" id="KW-1185">Reference proteome</keyword>
<comment type="caution">
    <text evidence="2">The sequence shown here is derived from an EMBL/GenBank/DDBJ whole genome shotgun (WGS) entry which is preliminary data.</text>
</comment>
<dbReference type="RefSeq" id="WP_138656000.1">
    <property type="nucleotide sequence ID" value="NZ_VATY01000001.1"/>
</dbReference>
<gene>
    <name evidence="2" type="ORF">FEE95_01140</name>
</gene>
<sequence length="125" mass="15131">MTPKINIEDHKPIWIALSDLYVDNELQDYDFKRIASVIKKSKYSIREVKQIDRKEIFPVLFWNLLSVAGNWTGFQEEWLVNEIRSKIQKKTLFQSAFNRFMYFCFKGMNKDHWIKLEKKYLELSS</sequence>
<dbReference type="AlphaFoldDB" id="A0A5S3PSU7"/>
<dbReference type="OrthoDB" id="8684941at2"/>
<dbReference type="Pfam" id="PF23296">
    <property type="entry name" value="DUF7079"/>
    <property type="match status" value="1"/>
</dbReference>